<keyword evidence="4" id="KW-0804">Transcription</keyword>
<dbReference type="GeneID" id="41969655"/>
<evidence type="ECO:0000313" key="9">
    <source>
        <dbReference type="Proteomes" id="UP000319257"/>
    </source>
</evidence>
<organism evidence="8 9">
    <name type="scientific">Thyridium curvatum</name>
    <dbReference type="NCBI Taxonomy" id="1093900"/>
    <lineage>
        <taxon>Eukaryota</taxon>
        <taxon>Fungi</taxon>
        <taxon>Dikarya</taxon>
        <taxon>Ascomycota</taxon>
        <taxon>Pezizomycotina</taxon>
        <taxon>Sordariomycetes</taxon>
        <taxon>Sordariomycetidae</taxon>
        <taxon>Thyridiales</taxon>
        <taxon>Thyridiaceae</taxon>
        <taxon>Thyridium</taxon>
    </lineage>
</organism>
<feature type="compositionally biased region" description="Basic and acidic residues" evidence="6">
    <location>
        <begin position="26"/>
        <end position="36"/>
    </location>
</feature>
<keyword evidence="3" id="KW-0238">DNA-binding</keyword>
<keyword evidence="2" id="KW-0805">Transcription regulation</keyword>
<dbReference type="PROSITE" id="PS50048">
    <property type="entry name" value="ZN2_CY6_FUNGAL_2"/>
    <property type="match status" value="2"/>
</dbReference>
<dbReference type="SMART" id="SM00066">
    <property type="entry name" value="GAL4"/>
    <property type="match status" value="2"/>
</dbReference>
<dbReference type="Pfam" id="PF00172">
    <property type="entry name" value="Zn_clus"/>
    <property type="match status" value="1"/>
</dbReference>
<gene>
    <name evidence="8" type="ORF">E0L32_002208</name>
</gene>
<dbReference type="CDD" id="cd12148">
    <property type="entry name" value="fungal_TF_MHR"/>
    <property type="match status" value="2"/>
</dbReference>
<evidence type="ECO:0000313" key="8">
    <source>
        <dbReference type="EMBL" id="TPX06712.1"/>
    </source>
</evidence>
<dbReference type="GO" id="GO:0000981">
    <property type="term" value="F:DNA-binding transcription factor activity, RNA polymerase II-specific"/>
    <property type="evidence" value="ECO:0007669"/>
    <property type="project" value="InterPro"/>
</dbReference>
<dbReference type="CDD" id="cd00067">
    <property type="entry name" value="GAL4"/>
    <property type="match status" value="2"/>
</dbReference>
<dbReference type="InterPro" id="IPR036864">
    <property type="entry name" value="Zn2-C6_fun-type_DNA-bd_sf"/>
</dbReference>
<evidence type="ECO:0000256" key="5">
    <source>
        <dbReference type="ARBA" id="ARBA00023242"/>
    </source>
</evidence>
<evidence type="ECO:0000256" key="4">
    <source>
        <dbReference type="ARBA" id="ARBA00023163"/>
    </source>
</evidence>
<dbReference type="Proteomes" id="UP000319257">
    <property type="component" value="Unassembled WGS sequence"/>
</dbReference>
<dbReference type="SUPFAM" id="SSF56601">
    <property type="entry name" value="beta-lactamase/transpeptidase-like"/>
    <property type="match status" value="1"/>
</dbReference>
<name>A0A507AEE3_9PEZI</name>
<feature type="domain" description="Zn(2)-C6 fungal-type" evidence="7">
    <location>
        <begin position="53"/>
        <end position="87"/>
    </location>
</feature>
<accession>A0A507AEE3</accession>
<protein>
    <recommendedName>
        <fullName evidence="7">Zn(2)-C6 fungal-type domain-containing protein</fullName>
    </recommendedName>
</protein>
<feature type="region of interest" description="Disordered" evidence="6">
    <location>
        <begin position="1274"/>
        <end position="1300"/>
    </location>
</feature>
<dbReference type="GO" id="GO:0005634">
    <property type="term" value="C:nucleus"/>
    <property type="evidence" value="ECO:0007669"/>
    <property type="project" value="UniProtKB-SubCell"/>
</dbReference>
<dbReference type="EMBL" id="SKBQ01000009">
    <property type="protein sequence ID" value="TPX06712.1"/>
    <property type="molecule type" value="Genomic_DNA"/>
</dbReference>
<reference evidence="8 9" key="1">
    <citation type="submission" date="2019-06" db="EMBL/GenBank/DDBJ databases">
        <title>Draft genome sequence of the filamentous fungus Phialemoniopsis curvata isolated from diesel fuel.</title>
        <authorList>
            <person name="Varaljay V.A."/>
            <person name="Lyon W.J."/>
            <person name="Crouch A.L."/>
            <person name="Drake C.E."/>
            <person name="Hollomon J.M."/>
            <person name="Nadeau L.J."/>
            <person name="Nunn H.S."/>
            <person name="Stevenson B.S."/>
            <person name="Bojanowski C.L."/>
            <person name="Crookes-Goodson W.J."/>
        </authorList>
    </citation>
    <scope>NUCLEOTIDE SEQUENCE [LARGE SCALE GENOMIC DNA]</scope>
    <source>
        <strain evidence="8 9">D216</strain>
    </source>
</reference>
<dbReference type="InterPro" id="IPR012338">
    <property type="entry name" value="Beta-lactam/transpept-like"/>
</dbReference>
<dbReference type="PROSITE" id="PS00463">
    <property type="entry name" value="ZN2_CY6_FUNGAL_1"/>
    <property type="match status" value="1"/>
</dbReference>
<feature type="region of interest" description="Disordered" evidence="6">
    <location>
        <begin position="1"/>
        <end position="45"/>
    </location>
</feature>
<dbReference type="PANTHER" id="PTHR31845">
    <property type="entry name" value="FINGER DOMAIN PROTEIN, PUTATIVE-RELATED"/>
    <property type="match status" value="1"/>
</dbReference>
<dbReference type="Gene3D" id="3.40.710.10">
    <property type="entry name" value="DD-peptidase/beta-lactamase superfamily"/>
    <property type="match status" value="1"/>
</dbReference>
<sequence length="1883" mass="207859">MLEADSAVLTESQSSISGEAEGATEDNSKADGDTRQSRQKGRTLTRKQRARYACLTCRSRKVRCDVMVTGTPCTNCKLDAMEYECAVQRRKGRKHPLIERSPFMAWASGKPALLNEGSQDLSSGQAEGDETTRMEPVTGTDWNMGASHQSTDEIDLERLFTTLQDDGLCPPRNSSAVEPNGDEPYFLDNDRISFASSECINHSPLSGEGAESVETLERNVLDLNKQDNKPCKIVKGEFSLFVFYNFVSADIPSLLSSSSPTTSAMEEQGCLHLPSKAAMDEFMKQYFLYVHPFLPLVDEGEFWSAYGAQGGAFSKGQRKYSLFLIQAMLFMSCPALFDANCCQDNISRAQGAIMLTYHSNHPNELISTYWLDTAIHFAREAGADQPQDHTSTMTQSEKILQRLWWCCILRDNIMSLGLRRRLIIRPSGETGYSRLPPTEADFESEIWNSHVCKPDEKQVLVRLFVTLCKLGVILKDALELLYGSEEDATMREESRLQGDCKKAKLTMAELDMWCDAARMNVHLHTSGFENDRDSVKLLSNAMFIYYHSEMMAGLRTIVFLMDIFRNLYANADHFLQCVDRLVGFARSAKITDSLFRRQTPKATGSNQIDLVARSVSGSQCWPDDKHCQDGVHPHQCYLWLSLSLDYSLRHGDLPNVVNLPSCLQQDAKTILAGQQGLFLKTGTNKLRQQMPGNKEYFKFGKMFYSMAEELFAKASSCIDMIPCEYWLMERRHRTRATAGAPPLRQGVGASVELNKTCQTCFRAKIRCDRTLESGSCDRCLRLDKECVFLPTRRRNAPPPRNRIDRLEARLDQIAGSRTPSPGAVIKNSTAPRHKRADAPDEMNSSATAIVPASNDGVLSDPVIGGVISSQEAEDLLDVYKRKMTPHFPFVIVPEGMTALSMRQDRTCLINAIFAAASFHDFRLQRKLGRSFNTLVASRLAWSNFATFDLLQGLLVHLAWAHYQPRPKRYSQHLHLAVSIISDLRLDRPKNPRLWNIEKDDLSPDSDWGIEELRALIGTYFLCSSSSIILQKLRHFPLTLFIQESTQKLTHFGDQPTDQYLRHIVDIQGLSEELDVIVTSTTNMTSIEDVNEQISNVRSRVDEFKSTLTFSLRYCPILSLQLSTLELFISLVLLPGFPFGLSQQQRAIQDSNQLVNCLFESISASKSLIVFLLSMTAGEEFAMTNIGWIMLSCGLSLAVRLDVLARDARIAHMTQHLLRFLDMRHSLRQIIFRLQSVASEEKDETGDPDTFSQLLSRAKAIESWYLRQPGISHLTSPATQSSSASPHSSMQAPSTQTTSRAGVTPIMAESEIMGLAQNADINDLGDFSVMDLFTTDLYPYEAPGEDDPVVLVQALQGEAVPNLKAFSKQFTGLFDQLIANGGSEDFGEITPNTTSFSVVLFSGANGAAEECVFVEYHHTAPAAASDHSNVTLDMVFPLGGMTQLFTVYAWLTKMGDKEWDSPITKFLPELSTAGNGSSDGLVVPWEDVTIGALAGQLSGIARDSYACELGKPCDYDTFVQKFATRPPVFLPDTTPVVSNAAFQLLAFALDRSGNPKCKRGTGDIFSSTLLQSLNTTHTALLTPENEATVFGKGMNSSELGEPAYALSSKPTSKQIHIQLTTTTTSALSLLSTGNDLARLGHAMLSSRLVPAATTRRWLHPVASTSNLRNAVGRPWEIYHAGRYANSSVLDVYTKTGSVAGAYSSYFGLAPDFGAGFAILAHDSSGNGVAPDLNVYADVVSLAITQLQGLAAKEAAARYAGKFVSGDDVAVFNTSRDGPGLVVPVLRVGGVDLRAQVAGKAGIKLENLDFRVYPSNVATGRLRQFVAVFQDRSAPVDMGTPTCITWQDVGALGPDVAERFIFEMGDDGKTKAITLPMNGARLQSS</sequence>
<dbReference type="Gene3D" id="4.10.240.10">
    <property type="entry name" value="Zn(2)-C6 fungal-type DNA-binding domain"/>
    <property type="match status" value="2"/>
</dbReference>
<evidence type="ECO:0000259" key="7">
    <source>
        <dbReference type="PROSITE" id="PS50048"/>
    </source>
</evidence>
<dbReference type="InterPro" id="IPR001138">
    <property type="entry name" value="Zn2Cys6_DnaBD"/>
</dbReference>
<dbReference type="Pfam" id="PF00144">
    <property type="entry name" value="Beta-lactamase"/>
    <property type="match status" value="1"/>
</dbReference>
<evidence type="ECO:0000256" key="1">
    <source>
        <dbReference type="ARBA" id="ARBA00004123"/>
    </source>
</evidence>
<keyword evidence="9" id="KW-1185">Reference proteome</keyword>
<dbReference type="SUPFAM" id="SSF57701">
    <property type="entry name" value="Zn2/Cys6 DNA-binding domain"/>
    <property type="match status" value="2"/>
</dbReference>
<evidence type="ECO:0000256" key="3">
    <source>
        <dbReference type="ARBA" id="ARBA00023125"/>
    </source>
</evidence>
<evidence type="ECO:0000256" key="2">
    <source>
        <dbReference type="ARBA" id="ARBA00023015"/>
    </source>
</evidence>
<dbReference type="RefSeq" id="XP_030988423.1">
    <property type="nucleotide sequence ID" value="XM_031136372.1"/>
</dbReference>
<dbReference type="OrthoDB" id="5217604at2759"/>
<keyword evidence="5" id="KW-0539">Nucleus</keyword>
<comment type="subcellular location">
    <subcellularLocation>
        <location evidence="1">Nucleus</location>
    </subcellularLocation>
</comment>
<dbReference type="InterPro" id="IPR001466">
    <property type="entry name" value="Beta-lactam-related"/>
</dbReference>
<proteinExistence type="predicted"/>
<feature type="domain" description="Zn(2)-C6 fungal-type" evidence="7">
    <location>
        <begin position="756"/>
        <end position="788"/>
    </location>
</feature>
<feature type="region of interest" description="Disordered" evidence="6">
    <location>
        <begin position="817"/>
        <end position="841"/>
    </location>
</feature>
<comment type="caution">
    <text evidence="8">The sequence shown here is derived from an EMBL/GenBank/DDBJ whole genome shotgun (WGS) entry which is preliminary data.</text>
</comment>
<dbReference type="Pfam" id="PF26335">
    <property type="entry name" value="ARB_00930_C"/>
    <property type="match status" value="1"/>
</dbReference>
<feature type="compositionally biased region" description="Low complexity" evidence="6">
    <location>
        <begin position="1274"/>
        <end position="1293"/>
    </location>
</feature>
<dbReference type="InParanoid" id="A0A507AEE3"/>
<dbReference type="GO" id="GO:0008270">
    <property type="term" value="F:zinc ion binding"/>
    <property type="evidence" value="ECO:0007669"/>
    <property type="project" value="InterPro"/>
</dbReference>
<dbReference type="PANTHER" id="PTHR31845:SF37">
    <property type="entry name" value="TRANSCRIPTION FACTOR DOMAIN-CONTAINING PROTEIN"/>
    <property type="match status" value="1"/>
</dbReference>
<dbReference type="STRING" id="1093900.A0A507AEE3"/>
<dbReference type="GO" id="GO:0000976">
    <property type="term" value="F:transcription cis-regulatory region binding"/>
    <property type="evidence" value="ECO:0007669"/>
    <property type="project" value="TreeGrafter"/>
</dbReference>
<dbReference type="InterPro" id="IPR058664">
    <property type="entry name" value="ARB_00930-like_C"/>
</dbReference>
<evidence type="ECO:0000256" key="6">
    <source>
        <dbReference type="SAM" id="MobiDB-lite"/>
    </source>
</evidence>
<dbReference type="InterPro" id="IPR051089">
    <property type="entry name" value="prtT"/>
</dbReference>